<proteinExistence type="predicted"/>
<sequence>MMAPGQGREARSGAVQRHGAARPRWEEEGVTDGNTGLNGGTGSQRRRRRLVGQNDGTTTTTSGRAQKVHGDDGDKSAIGKRSWAP</sequence>
<protein>
    <recommendedName>
        <fullName evidence="4">DUF834 domain-containing protein</fullName>
    </recommendedName>
</protein>
<reference evidence="2 3" key="1">
    <citation type="submission" date="2019-11" db="EMBL/GenBank/DDBJ databases">
        <title>Whole genome sequence of Oryza granulata.</title>
        <authorList>
            <person name="Li W."/>
        </authorList>
    </citation>
    <scope>NUCLEOTIDE SEQUENCE [LARGE SCALE GENOMIC DNA]</scope>
    <source>
        <strain evidence="3">cv. Menghai</strain>
        <tissue evidence="2">Leaf</tissue>
    </source>
</reference>
<comment type="caution">
    <text evidence="2">The sequence shown here is derived from an EMBL/GenBank/DDBJ whole genome shotgun (WGS) entry which is preliminary data.</text>
</comment>
<gene>
    <name evidence="2" type="ORF">E2562_029874</name>
</gene>
<dbReference type="Proteomes" id="UP000479710">
    <property type="component" value="Unassembled WGS sequence"/>
</dbReference>
<keyword evidence="3" id="KW-1185">Reference proteome</keyword>
<organism evidence="2 3">
    <name type="scientific">Oryza meyeriana var. granulata</name>
    <dbReference type="NCBI Taxonomy" id="110450"/>
    <lineage>
        <taxon>Eukaryota</taxon>
        <taxon>Viridiplantae</taxon>
        <taxon>Streptophyta</taxon>
        <taxon>Embryophyta</taxon>
        <taxon>Tracheophyta</taxon>
        <taxon>Spermatophyta</taxon>
        <taxon>Magnoliopsida</taxon>
        <taxon>Liliopsida</taxon>
        <taxon>Poales</taxon>
        <taxon>Poaceae</taxon>
        <taxon>BOP clade</taxon>
        <taxon>Oryzoideae</taxon>
        <taxon>Oryzeae</taxon>
        <taxon>Oryzinae</taxon>
        <taxon>Oryza</taxon>
        <taxon>Oryza meyeriana</taxon>
    </lineage>
</organism>
<feature type="compositionally biased region" description="Basic and acidic residues" evidence="1">
    <location>
        <begin position="68"/>
        <end position="77"/>
    </location>
</feature>
<evidence type="ECO:0008006" key="4">
    <source>
        <dbReference type="Google" id="ProtNLM"/>
    </source>
</evidence>
<feature type="region of interest" description="Disordered" evidence="1">
    <location>
        <begin position="1"/>
        <end position="85"/>
    </location>
</feature>
<evidence type="ECO:0000313" key="2">
    <source>
        <dbReference type="EMBL" id="KAF0927117.1"/>
    </source>
</evidence>
<dbReference type="AlphaFoldDB" id="A0A6G1ER67"/>
<feature type="compositionally biased region" description="Polar residues" evidence="1">
    <location>
        <begin position="54"/>
        <end position="64"/>
    </location>
</feature>
<dbReference type="EMBL" id="SPHZ02000003">
    <property type="protein sequence ID" value="KAF0927117.1"/>
    <property type="molecule type" value="Genomic_DNA"/>
</dbReference>
<accession>A0A6G1ER67</accession>
<name>A0A6G1ER67_9ORYZ</name>
<evidence type="ECO:0000313" key="3">
    <source>
        <dbReference type="Proteomes" id="UP000479710"/>
    </source>
</evidence>
<evidence type="ECO:0000256" key="1">
    <source>
        <dbReference type="SAM" id="MobiDB-lite"/>
    </source>
</evidence>